<dbReference type="InterPro" id="IPR029055">
    <property type="entry name" value="Ntn_hydrolases_N"/>
</dbReference>
<dbReference type="PROSITE" id="PS50893">
    <property type="entry name" value="ABC_TRANSPORTER_2"/>
    <property type="match status" value="2"/>
</dbReference>
<dbReference type="InterPro" id="IPR023332">
    <property type="entry name" value="Proteasome_alpha-type"/>
</dbReference>
<evidence type="ECO:0000256" key="3">
    <source>
        <dbReference type="ARBA" id="ARBA00022490"/>
    </source>
</evidence>
<dbReference type="SMART" id="SM00298">
    <property type="entry name" value="CHROMO"/>
    <property type="match status" value="1"/>
</dbReference>
<dbReference type="InterPro" id="IPR001353">
    <property type="entry name" value="Proteasome_sua/b"/>
</dbReference>
<dbReference type="SMART" id="SM00382">
    <property type="entry name" value="AAA"/>
    <property type="match status" value="2"/>
</dbReference>
<feature type="compositionally biased region" description="Low complexity" evidence="9">
    <location>
        <begin position="2082"/>
        <end position="2091"/>
    </location>
</feature>
<accession>A0ABX8ICX3</accession>
<protein>
    <submittedName>
        <fullName evidence="12">Uncharacterized protein</fullName>
    </submittedName>
</protein>
<keyword evidence="4" id="KW-0677">Repeat</keyword>
<dbReference type="Gene3D" id="3.40.50.300">
    <property type="entry name" value="P-loop containing nucleotide triphosphate hydrolases"/>
    <property type="match status" value="2"/>
</dbReference>
<dbReference type="Pfam" id="PF24987">
    <property type="entry name" value="HEAT_EF3_N"/>
    <property type="match status" value="1"/>
</dbReference>
<feature type="compositionally biased region" description="Basic and acidic residues" evidence="9">
    <location>
        <begin position="1129"/>
        <end position="1139"/>
    </location>
</feature>
<keyword evidence="6" id="KW-0067">ATP-binding</keyword>
<dbReference type="InterPro" id="IPR017871">
    <property type="entry name" value="ABC_transporter-like_CS"/>
</dbReference>
<dbReference type="InterPro" id="IPR003593">
    <property type="entry name" value="AAA+_ATPase"/>
</dbReference>
<comment type="similarity">
    <text evidence="2">Belongs to the ABC transporter superfamily. ABCF family. EF3 subfamily.</text>
</comment>
<feature type="domain" description="ABC transporter" evidence="11">
    <location>
        <begin position="540"/>
        <end position="756"/>
    </location>
</feature>
<name>A0ABX8ICX3_9ASCO</name>
<dbReference type="InterPro" id="IPR027417">
    <property type="entry name" value="P-loop_NTPase"/>
</dbReference>
<dbReference type="Pfam" id="PF24984">
    <property type="entry name" value="HEAT_EF3_GNC1"/>
    <property type="match status" value="1"/>
</dbReference>
<dbReference type="InterPro" id="IPR003439">
    <property type="entry name" value="ABC_transporter-like_ATP-bd"/>
</dbReference>
<evidence type="ECO:0000256" key="8">
    <source>
        <dbReference type="PROSITE-ProRule" id="PRU00808"/>
    </source>
</evidence>
<keyword evidence="13" id="KW-1185">Reference proteome</keyword>
<dbReference type="SUPFAM" id="SSF52540">
    <property type="entry name" value="P-loop containing nucleoside triphosphate hydrolases"/>
    <property type="match status" value="2"/>
</dbReference>
<dbReference type="InterPro" id="IPR000953">
    <property type="entry name" value="Chromo/chromo_shadow_dom"/>
</dbReference>
<keyword evidence="3" id="KW-0963">Cytoplasm</keyword>
<feature type="domain" description="Chromo" evidence="10">
    <location>
        <begin position="912"/>
        <end position="973"/>
    </location>
</feature>
<dbReference type="InterPro" id="IPR050611">
    <property type="entry name" value="ABCF"/>
</dbReference>
<dbReference type="CDD" id="cd03221">
    <property type="entry name" value="ABCF_EF-3"/>
    <property type="match status" value="1"/>
</dbReference>
<evidence type="ECO:0000256" key="4">
    <source>
        <dbReference type="ARBA" id="ARBA00022737"/>
    </source>
</evidence>
<evidence type="ECO:0000256" key="7">
    <source>
        <dbReference type="ARBA" id="ARBA00022942"/>
    </source>
</evidence>
<comment type="subcellular location">
    <subcellularLocation>
        <location evidence="1">Cytoplasm</location>
    </subcellularLocation>
</comment>
<feature type="compositionally biased region" description="Basic and acidic residues" evidence="9">
    <location>
        <begin position="1"/>
        <end position="11"/>
    </location>
</feature>
<comment type="similarity">
    <text evidence="8">Belongs to the peptidase T1A family.</text>
</comment>
<dbReference type="SUPFAM" id="SSF56235">
    <property type="entry name" value="N-terminal nucleophile aminohydrolases (Ntn hydrolases)"/>
    <property type="match status" value="1"/>
</dbReference>
<organism evidence="12 13">
    <name type="scientific">Candidozyma haemuli</name>
    <dbReference type="NCBI Taxonomy" id="45357"/>
    <lineage>
        <taxon>Eukaryota</taxon>
        <taxon>Fungi</taxon>
        <taxon>Dikarya</taxon>
        <taxon>Ascomycota</taxon>
        <taxon>Saccharomycotina</taxon>
        <taxon>Pichiomycetes</taxon>
        <taxon>Metschnikowiaceae</taxon>
        <taxon>Candidozyma</taxon>
    </lineage>
</organism>
<reference evidence="12 13" key="1">
    <citation type="submission" date="2021-06" db="EMBL/GenBank/DDBJ databases">
        <title>Candida outbreak in Lebanon.</title>
        <authorList>
            <person name="Finianos M."/>
        </authorList>
    </citation>
    <scope>NUCLEOTIDE SEQUENCE [LARGE SCALE GENOMIC DNA]</scope>
    <source>
        <strain evidence="12">CA3LBN</strain>
    </source>
</reference>
<dbReference type="CDD" id="cd18626">
    <property type="entry name" value="CD_eEF3"/>
    <property type="match status" value="1"/>
</dbReference>
<feature type="region of interest" description="Disordered" evidence="9">
    <location>
        <begin position="1090"/>
        <end position="1165"/>
    </location>
</feature>
<feature type="region of interest" description="Disordered" evidence="9">
    <location>
        <begin position="2048"/>
        <end position="2185"/>
    </location>
</feature>
<dbReference type="InterPro" id="IPR016024">
    <property type="entry name" value="ARM-type_fold"/>
</dbReference>
<dbReference type="PANTHER" id="PTHR19211">
    <property type="entry name" value="ATP-BINDING TRANSPORT PROTEIN-RELATED"/>
    <property type="match status" value="1"/>
</dbReference>
<dbReference type="Pfam" id="PF24988">
    <property type="entry name" value="NEW1_HB"/>
    <property type="match status" value="1"/>
</dbReference>
<dbReference type="Pfam" id="PF00005">
    <property type="entry name" value="ABC_tran"/>
    <property type="match status" value="2"/>
</dbReference>
<evidence type="ECO:0000313" key="12">
    <source>
        <dbReference type="EMBL" id="QWU89778.1"/>
    </source>
</evidence>
<dbReference type="Pfam" id="PF00227">
    <property type="entry name" value="Proteasome"/>
    <property type="match status" value="1"/>
</dbReference>
<feature type="compositionally biased region" description="Polar residues" evidence="9">
    <location>
        <begin position="29"/>
        <end position="45"/>
    </location>
</feature>
<evidence type="ECO:0000256" key="9">
    <source>
        <dbReference type="SAM" id="MobiDB-lite"/>
    </source>
</evidence>
<evidence type="ECO:0000256" key="2">
    <source>
        <dbReference type="ARBA" id="ARBA00011054"/>
    </source>
</evidence>
<evidence type="ECO:0000256" key="5">
    <source>
        <dbReference type="ARBA" id="ARBA00022741"/>
    </source>
</evidence>
<feature type="region of interest" description="Disordered" evidence="9">
    <location>
        <begin position="62"/>
        <end position="93"/>
    </location>
</feature>
<dbReference type="PROSITE" id="PS50013">
    <property type="entry name" value="CHROMO_2"/>
    <property type="match status" value="1"/>
</dbReference>
<feature type="compositionally biased region" description="Acidic residues" evidence="9">
    <location>
        <begin position="2172"/>
        <end position="2185"/>
    </location>
</feature>
<proteinExistence type="inferred from homology"/>
<dbReference type="PROSITE" id="PS00211">
    <property type="entry name" value="ABC_TRANSPORTER_1"/>
    <property type="match status" value="2"/>
</dbReference>
<dbReference type="InterPro" id="IPR056891">
    <property type="entry name" value="NEW1_HB"/>
</dbReference>
<dbReference type="EMBL" id="CP076665">
    <property type="protein sequence ID" value="QWU89778.1"/>
    <property type="molecule type" value="Genomic_DNA"/>
</dbReference>
<dbReference type="InterPro" id="IPR015688">
    <property type="entry name" value="eEF3_ABC2_chromodomain-like"/>
</dbReference>
<evidence type="ECO:0000313" key="13">
    <source>
        <dbReference type="Proteomes" id="UP000825434"/>
    </source>
</evidence>
<gene>
    <name evidence="12" type="ORF">CA3LBN_004126</name>
</gene>
<dbReference type="Gene3D" id="2.40.50.990">
    <property type="match status" value="1"/>
</dbReference>
<sequence length="2575" mass="287394">MSKKLSFDDFLKQQQQAQQQPRGYGYKYSGQSFQPGQNYQYSGQSFQPGQYQAYQGYDQGFQSQSMSEAPSGAESRITSGAGTPNPDASTTSLSSLGSALNKLKLEESPISEHLTTIQKSSKLSDSKKEAEAIAQKVAESPSMSVFTEWKIVDIVKNLAKARSSPLVRESALLIVQQLAFSLSNTPPKESYLVQFLSIILEAFTDKDKNVIKTAKQTLDIVYGVLPAEILGSLFIDEIINYLNSSAKWNTKIAALDVVDKLVDEAPADLLEMKFVTAVPALTDMATDFKPELAKHGLATLKRFVKVLDNLDLQNKYDLIVETLANPQKVPECIKNLSSVTFVAEVTEPALSLLVPILDKSLKMSSSTNDQLRQTVTVTENLTRLVNNKREIEHYIPILLPGVEKVVNNASLPEVRNLGAKALNVLKEAENEQTDGKFHGRISLEDAKKHLKEGLSEDVKPVAEAVFSDETEADYLAVILQIDANVNDWKRLAEYLQSAVPVSDSISEELKNKYVEEVVKNVKHLFVDTSSADNDDDEGAIEIVNADFSLAYGSRMLLNKTNLRLLKGHRYGLCGRNGAGKSTLMRAISKGQLEGFPTPDQLRTCFVEHKLQGEEGDLDLVSFIASDPELANVGREDIAKALHAVGFPEERLTQQVGSLSGGWKMKLELARAMLMKADVLLLDEPTNHLDVGNVKWLQNYLIENTNITSLIVSHDSGFLDSVCTDIIHYENKKLAYYKGNLSEFVKVKPEGKSYYTLSDSLVKMAFPPPGILSGVKSSTRAIARMSNVTFTYPGAAKPSLNNVSCSLCLSSRVAIVGPNGAGKSTLIKLLTGELVPAEGNVEKHPNLRIGYIAQHALQHVEQHKEKTANQYLQWRYRFGDDREVLLKESRKISDEEKQIMEKLIDVGDGQGPRQIEALVGRQKLKKSFQYEVKWKYFLPKYNSWIPRDSLIEQGFEKLVQKFDDHEASREGLGYRELTPKVIRKHFEDVGLDGDIADHTPMGSLSGGQLVKVVIAGAMWNNPHLLVLDEPTNYLDRDSLGGLAVAIRDWSGGVVMISHNNEFVGALCPEQWHVENGAVVQKGSAAVDASRFADGAESKDGSPAPEPVKKRADDDDSPANIKVRTRKKKMTRNEKKAQAERRRLRHIEWLSSPKGTPKPADTDEEEEGKLVQIEYALNAVKQGVTTIGIKSASGVVLATERKSNSNLLKNDCNTKVEMITPDIAMTYSGMGPDFRVLVDRARKLAHTNYKRIYNEYPPVKIMVQELAKVMQESTQSGGIRPFGVSLLVGGYDHHSGSFQLYQVDPSGSYFPWKATAIGKTAVSAKTFLEKRWDEDLELEDVIHVALLALKESVDGELIGENLDISVVSDPQDHLLGFTGTDIEGPRVKQLSAEEINDRLEAFPHFFILNPPNMGFFNTPTEYTIQSETSPPPKLNTLFLFRDYGTDFNVVQKEFSKVLDKGAYRLMTEFQPLQKHDVNDLESDIFIKMARSRTGIPSFGQSPPPDTTMVVFQVRHTFLTFDKSRYESLMPILGGCFYVCGDSFKLFPGPKFPMTHSLDGAGCESISGSEHKLADDVRLKFNAEFKHASWFRQKAFHRIVLPKMPVSDFLSLKLWLKRVPKEERLAEPFILSEISIELQEFVSVHEQGHFFQEVKSQLLVKETSSYMVPLSEDPLDVCPDIALPDLGPSFYTRDLTRSYGLRISVKVTHKSRPSVSASAFMEINVAQEIQERIRYTTLDDKEYYGSNFTGSVVSCGNSSFKDYLPWIMADFKARLFQNRKKLSRCAIHFHTKGSSSNVYYQVDGLEKPSHKRIEVQTSLTKHVFNFIEFMKQKGMSLFYPPVPNQQTSIVTLVTKKPVTGGDATNSNKPFASSCVAIGNQVAYSLDSGDRYSRTIRDQVLAIGEENYPLTIRLTPTGHKHFKQSQGIGESTIATAGMSLSELLEFTFMLPLSFRKIAACDSSVENYKIPLKRLTVTLYDLNADYRATNTVLVDKKRLPWIRWSGFTGQVPGNPEACSFAYSIHGIKGKLPDNLEPTSFDQSGDLLRQIQSKGGDMAKNKKSKKSTGKTPGCTKKPDNISFEITKKSNSNSPGSPKDGDSGGSADSTSASRYNENSESTMKSKSSPTAPRSTESGQRVLDDTAAAPTVENLEDIQEEPLNKKPGSSYGAISQSAETSEDGNDTQQDEEQSFFERETPYWFIETLNEDITLSFNAEFKQASWFCQKAYHRIVLPEMALPDFLSLKFSVSEPGEIDSDPLVITDICIELQEFVSVHEEGHFFKDVRSTLLLKKAPFEIMYLSEGALEIPSHLFATNLPDIGPSFFNEDLTRSYGLNITVKVNYKDCPYICATAFMELNVAKEQKEEFDILEIDELSYYGWDFFSTVRYFQALSGGRIRALRDQVFFIGEECVPLSVRITATKHGRFKQSHGWSGEAIAVPGMYLSELLDVTLMLPLSFKEDLVENIQFKHMKVYFKTVRAGKVWKAGLLFEQHNFSPFKCSDFQETVPGDPSACAVTLSRAVLKGRIPEGLEPSSWDVCHFLEVHFSVNDKDDERGWGQQIFIASESQVETASVKFSIRNR</sequence>
<dbReference type="InterPro" id="IPR011989">
    <property type="entry name" value="ARM-like"/>
</dbReference>
<evidence type="ECO:0000259" key="11">
    <source>
        <dbReference type="PROSITE" id="PS50893"/>
    </source>
</evidence>
<dbReference type="SUPFAM" id="SSF48371">
    <property type="entry name" value="ARM repeat"/>
    <property type="match status" value="1"/>
</dbReference>
<evidence type="ECO:0000256" key="1">
    <source>
        <dbReference type="ARBA" id="ARBA00004496"/>
    </source>
</evidence>
<feature type="domain" description="ABC transporter" evidence="11">
    <location>
        <begin position="782"/>
        <end position="1099"/>
    </location>
</feature>
<dbReference type="Proteomes" id="UP000825434">
    <property type="component" value="Chromosome 5"/>
</dbReference>
<feature type="compositionally biased region" description="Polar residues" evidence="9">
    <location>
        <begin position="2107"/>
        <end position="2131"/>
    </location>
</feature>
<feature type="region of interest" description="Disordered" evidence="9">
    <location>
        <begin position="1"/>
        <end position="45"/>
    </location>
</feature>
<dbReference type="PANTHER" id="PTHR19211:SF14">
    <property type="entry name" value="ATP-BINDING CASSETTE SUB-FAMILY F MEMBER 1"/>
    <property type="match status" value="1"/>
</dbReference>
<dbReference type="Pfam" id="PF00385">
    <property type="entry name" value="Chromo"/>
    <property type="match status" value="1"/>
</dbReference>
<evidence type="ECO:0000259" key="10">
    <source>
        <dbReference type="PROSITE" id="PS50013"/>
    </source>
</evidence>
<evidence type="ECO:0000256" key="6">
    <source>
        <dbReference type="ARBA" id="ARBA00022840"/>
    </source>
</evidence>
<dbReference type="PROSITE" id="PS51475">
    <property type="entry name" value="PROTEASOME_ALPHA_2"/>
    <property type="match status" value="1"/>
</dbReference>
<dbReference type="InterPro" id="IPR023780">
    <property type="entry name" value="Chromo_domain"/>
</dbReference>
<dbReference type="Gene3D" id="1.25.10.10">
    <property type="entry name" value="Leucine-rich Repeat Variant"/>
    <property type="match status" value="1"/>
</dbReference>
<dbReference type="InterPro" id="IPR047038">
    <property type="entry name" value="eEF3_chromodomain-like_sf"/>
</dbReference>
<keyword evidence="7 8" id="KW-0647">Proteasome</keyword>
<keyword evidence="5" id="KW-0547">Nucleotide-binding</keyword>
<dbReference type="Gene3D" id="3.60.20.10">
    <property type="entry name" value="Glutamine Phosphoribosylpyrophosphate, subunit 1, domain 1"/>
    <property type="match status" value="1"/>
</dbReference>